<evidence type="ECO:0000259" key="5">
    <source>
        <dbReference type="PROSITE" id="PS50975"/>
    </source>
</evidence>
<dbReference type="PROSITE" id="PS50989">
    <property type="entry name" value="COA_CT_CTER"/>
    <property type="match status" value="1"/>
</dbReference>
<evidence type="ECO:0000256" key="2">
    <source>
        <dbReference type="ARBA" id="ARBA00022741"/>
    </source>
</evidence>
<dbReference type="OrthoDB" id="9760256at2"/>
<dbReference type="SUPFAM" id="SSF56059">
    <property type="entry name" value="Glutathione synthetase ATP-binding domain-like"/>
    <property type="match status" value="1"/>
</dbReference>
<dbReference type="AlphaFoldDB" id="D4YJY6"/>
<evidence type="ECO:0000313" key="9">
    <source>
        <dbReference type="Proteomes" id="UP000005714"/>
    </source>
</evidence>
<dbReference type="InterPro" id="IPR011764">
    <property type="entry name" value="Biotin_carboxylation_dom"/>
</dbReference>
<keyword evidence="3 4" id="KW-0067">ATP-binding</keyword>
<gene>
    <name evidence="8" type="ORF">HMPREF0183_0246</name>
</gene>
<dbReference type="SUPFAM" id="SSF52440">
    <property type="entry name" value="PreATP-grasp domain"/>
    <property type="match status" value="1"/>
</dbReference>
<dbReference type="InterPro" id="IPR051602">
    <property type="entry name" value="ACC_Biotin_Carboxylase"/>
</dbReference>
<feature type="domain" description="ATP-grasp" evidence="5">
    <location>
        <begin position="114"/>
        <end position="310"/>
    </location>
</feature>
<dbReference type="InterPro" id="IPR011054">
    <property type="entry name" value="Rudment_hybrid_motif"/>
</dbReference>
<organism evidence="8 9">
    <name type="scientific">Brevibacterium mcbrellneri ATCC 49030</name>
    <dbReference type="NCBI Taxonomy" id="585530"/>
    <lineage>
        <taxon>Bacteria</taxon>
        <taxon>Bacillati</taxon>
        <taxon>Actinomycetota</taxon>
        <taxon>Actinomycetes</taxon>
        <taxon>Micrococcales</taxon>
        <taxon>Brevibacteriaceae</taxon>
        <taxon>Brevibacterium</taxon>
    </lineage>
</organism>
<accession>D4YJY6</accession>
<dbReference type="SMART" id="SM00878">
    <property type="entry name" value="Biotin_carb_C"/>
    <property type="match status" value="1"/>
</dbReference>
<keyword evidence="2 4" id="KW-0547">Nucleotide-binding</keyword>
<dbReference type="Pfam" id="PF02786">
    <property type="entry name" value="CPSase_L_D2"/>
    <property type="match status" value="1"/>
</dbReference>
<dbReference type="Gene3D" id="3.90.226.10">
    <property type="entry name" value="2-enoyl-CoA Hydratase, Chain A, domain 1"/>
    <property type="match status" value="2"/>
</dbReference>
<dbReference type="EMBL" id="ADNU01000008">
    <property type="protein sequence ID" value="EFG48556.1"/>
    <property type="molecule type" value="Genomic_DNA"/>
</dbReference>
<dbReference type="eggNOG" id="COG4799">
    <property type="taxonomic scope" value="Bacteria"/>
</dbReference>
<feature type="domain" description="Biotin carboxylation" evidence="6">
    <location>
        <begin position="1"/>
        <end position="439"/>
    </location>
</feature>
<proteinExistence type="predicted"/>
<dbReference type="InterPro" id="IPR005481">
    <property type="entry name" value="BC-like_N"/>
</dbReference>
<dbReference type="InterPro" id="IPR005479">
    <property type="entry name" value="CPAse_ATP-bd"/>
</dbReference>
<dbReference type="InterPro" id="IPR029045">
    <property type="entry name" value="ClpP/crotonase-like_dom_sf"/>
</dbReference>
<dbReference type="InterPro" id="IPR016185">
    <property type="entry name" value="PreATP-grasp_dom_sf"/>
</dbReference>
<dbReference type="Pfam" id="PF00289">
    <property type="entry name" value="Biotin_carb_N"/>
    <property type="match status" value="1"/>
</dbReference>
<dbReference type="EC" id="6.3.4.-" evidence="8"/>
<dbReference type="eggNOG" id="COG0439">
    <property type="taxonomic scope" value="Bacteria"/>
</dbReference>
<comment type="caution">
    <text evidence="8">The sequence shown here is derived from an EMBL/GenBank/DDBJ whole genome shotgun (WGS) entry which is preliminary data.</text>
</comment>
<dbReference type="InterPro" id="IPR011053">
    <property type="entry name" value="Single_hybrid_motif"/>
</dbReference>
<dbReference type="SUPFAM" id="SSF52096">
    <property type="entry name" value="ClpP/crotonase"/>
    <property type="match status" value="2"/>
</dbReference>
<reference evidence="8 9" key="1">
    <citation type="submission" date="2010-04" db="EMBL/GenBank/DDBJ databases">
        <authorList>
            <person name="Qin X."/>
            <person name="Bachman B."/>
            <person name="Battles P."/>
            <person name="Bell A."/>
            <person name="Bess C."/>
            <person name="Bickham C."/>
            <person name="Chaboub L."/>
            <person name="Chen D."/>
            <person name="Coyle M."/>
            <person name="Deiros D.R."/>
            <person name="Dinh H."/>
            <person name="Forbes L."/>
            <person name="Fowler G."/>
            <person name="Francisco L."/>
            <person name="Fu Q."/>
            <person name="Gubbala S."/>
            <person name="Hale W."/>
            <person name="Han Y."/>
            <person name="Hemphill L."/>
            <person name="Highlander S.K."/>
            <person name="Hirani K."/>
            <person name="Hogues M."/>
            <person name="Jackson L."/>
            <person name="Jakkamsetti A."/>
            <person name="Javaid M."/>
            <person name="Jiang H."/>
            <person name="Korchina V."/>
            <person name="Kovar C."/>
            <person name="Lara F."/>
            <person name="Lee S."/>
            <person name="Mata R."/>
            <person name="Mathew T."/>
            <person name="Moen C."/>
            <person name="Morales K."/>
            <person name="Munidasa M."/>
            <person name="Nazareth L."/>
            <person name="Ngo R."/>
            <person name="Nguyen L."/>
            <person name="Okwuonu G."/>
            <person name="Ongeri F."/>
            <person name="Patil S."/>
            <person name="Petrosino J."/>
            <person name="Pham C."/>
            <person name="Pham P."/>
            <person name="Pu L.-L."/>
            <person name="Puazo M."/>
            <person name="Raj R."/>
            <person name="Reid J."/>
            <person name="Rouhana J."/>
            <person name="Saada N."/>
            <person name="Shang Y."/>
            <person name="Simmons D."/>
            <person name="Thornton R."/>
            <person name="Warren J."/>
            <person name="Weissenberger G."/>
            <person name="Zhang J."/>
            <person name="Zhang L."/>
            <person name="Zhou C."/>
            <person name="Zhu D."/>
            <person name="Muzny D."/>
            <person name="Worley K."/>
            <person name="Gibbs R."/>
        </authorList>
    </citation>
    <scope>NUCLEOTIDE SEQUENCE [LARGE SCALE GENOMIC DNA]</scope>
    <source>
        <strain evidence="8 9">ATCC 49030</strain>
    </source>
</reference>
<dbReference type="PROSITE" id="PS50975">
    <property type="entry name" value="ATP_GRASP"/>
    <property type="match status" value="1"/>
</dbReference>
<dbReference type="PROSITE" id="PS00867">
    <property type="entry name" value="CPSASE_2"/>
    <property type="match status" value="1"/>
</dbReference>
<keyword evidence="1 8" id="KW-0436">Ligase</keyword>
<dbReference type="InterPro" id="IPR034733">
    <property type="entry name" value="AcCoA_carboxyl_beta"/>
</dbReference>
<name>D4YJY6_9MICO</name>
<evidence type="ECO:0000256" key="4">
    <source>
        <dbReference type="PROSITE-ProRule" id="PRU00409"/>
    </source>
</evidence>
<dbReference type="Gene3D" id="3.30.470.20">
    <property type="entry name" value="ATP-grasp fold, B domain"/>
    <property type="match status" value="1"/>
</dbReference>
<dbReference type="Proteomes" id="UP000005714">
    <property type="component" value="Unassembled WGS sequence"/>
</dbReference>
<feature type="domain" description="CoA carboxyltransferase C-terminal" evidence="7">
    <location>
        <begin position="788"/>
        <end position="1031"/>
    </location>
</feature>
<evidence type="ECO:0000259" key="6">
    <source>
        <dbReference type="PROSITE" id="PS50979"/>
    </source>
</evidence>
<dbReference type="Pfam" id="PF01039">
    <property type="entry name" value="Carboxyl_trans"/>
    <property type="match status" value="1"/>
</dbReference>
<evidence type="ECO:0000313" key="8">
    <source>
        <dbReference type="EMBL" id="EFG48556.1"/>
    </source>
</evidence>
<evidence type="ECO:0000256" key="1">
    <source>
        <dbReference type="ARBA" id="ARBA00022598"/>
    </source>
</evidence>
<dbReference type="Pfam" id="PF02785">
    <property type="entry name" value="Biotin_carb_C"/>
    <property type="match status" value="1"/>
</dbReference>
<protein>
    <submittedName>
        <fullName evidence="8">Carbamoyl-phosphate synthase L chain, ATP binding domain protein</fullName>
        <ecNumber evidence="8">6.3.4.-</ecNumber>
    </submittedName>
</protein>
<dbReference type="SUPFAM" id="SSF51246">
    <property type="entry name" value="Rudiment single hybrid motif"/>
    <property type="match status" value="1"/>
</dbReference>
<evidence type="ECO:0000256" key="3">
    <source>
        <dbReference type="ARBA" id="ARBA00022840"/>
    </source>
</evidence>
<evidence type="ECO:0000259" key="7">
    <source>
        <dbReference type="PROSITE" id="PS50989"/>
    </source>
</evidence>
<dbReference type="RefSeq" id="WP_005881896.1">
    <property type="nucleotide sequence ID" value="NZ_ADNU01000008.1"/>
</dbReference>
<dbReference type="InterPro" id="IPR011763">
    <property type="entry name" value="COA_CT_C"/>
</dbReference>
<keyword evidence="9" id="KW-1185">Reference proteome</keyword>
<dbReference type="GO" id="GO:0016874">
    <property type="term" value="F:ligase activity"/>
    <property type="evidence" value="ECO:0007669"/>
    <property type="project" value="UniProtKB-KW"/>
</dbReference>
<dbReference type="PANTHER" id="PTHR48095">
    <property type="entry name" value="PYRUVATE CARBOXYLASE SUBUNIT A"/>
    <property type="match status" value="1"/>
</dbReference>
<sequence>MTHTLLIANRGEIAVRIASTARLMGIPTVGVYTPEDVTSLHVDACDTAVEILSYLDAEAILDAGVKNGATLVHPGYGFFAESAEFARKVRDRGLTFVGPTPQALEAVGDKERTKSLANTLGISVTQSTGLLSGDAGVAQAVQLLEESPDGIAIKAVAGGGGRGIRVVTNHNDVVQALSQCAHEARVGFGDDRVFAEQWVQNARHVEAQALGASTGVHILGDRDCSLQRRRQKVIEIAPAMLAENVRKELHDAARTLLEHVNYTSLATVEFLVTDSGWYLMEVNPRIQVEHTVTECVTGLDLVELQLHEAMGTGVEISPTPSQRVAVQARVCAERFTEDGDIVPMTGTVDTFDAPHDAGVRVDTWIRSGTEVGTAYDSLVAKVICTGHDLDSALSNCKKALARTQVRGVNTNVSFLQALLPYAVDATTSTIDTQFARIVEATPEALVEADEHSVPTDLADGEEAILAPVSGTVVSLEPNEGELGLIEALKMHHPIVAPPHVNARPLVNVGDTVVKGQPLWIVQGANVAHDNATRATSQPHPGIQEVNDRHAVTHDEARPEAVVKRHGQNRRTARENLADLIVPGTFVEYGALAIAAQRKRRSLEELITKTPADGLVGGIGQVKTTSGPVSAVIMSYEYMVLAGTQGARNHAKTDRLLELAHRKKLPVVFFVEGGGGRPGDTDIAPGTQLNVSTFAALARLRGVVPLIAVAAGRTFAGNAALAGVCDIIIAHEDANIGMGGPQMIAGGGLGTFDVSEVGPTAVHRRSGAVDIVVPDDQAAVKAVQEVLGLSQHVIEYEHTGEPQNTVPADRLRAFDMRDVITNVADDGTFLELRTDYASGAIVGFMRVHGHSFGFIANNNHHLGGAIDVDAARSFAQHIACVENLGLPLISFVDTPGFIVGPEAEKEPGMRAFGDLFVAGAHFTGSTGVVIIRKAYGLGAMAMTMGYLHATDFCIAWPAGEMGPMGLEGAVRLGYAKELAQVEGEEREQLYSRLLDELYAQGRALSAAEVFDIDDVIDPVHTREWIASLITPQ</sequence>
<dbReference type="PROSITE" id="PS50979">
    <property type="entry name" value="BC"/>
    <property type="match status" value="1"/>
</dbReference>
<dbReference type="GO" id="GO:0005524">
    <property type="term" value="F:ATP binding"/>
    <property type="evidence" value="ECO:0007669"/>
    <property type="project" value="UniProtKB-UniRule"/>
</dbReference>
<dbReference type="InterPro" id="IPR005482">
    <property type="entry name" value="Biotin_COase_C"/>
</dbReference>
<dbReference type="STRING" id="585530.HMPREF0183_0246"/>
<dbReference type="InterPro" id="IPR011761">
    <property type="entry name" value="ATP-grasp"/>
</dbReference>
<dbReference type="SUPFAM" id="SSF51230">
    <property type="entry name" value="Single hybrid motif"/>
    <property type="match status" value="1"/>
</dbReference>
<dbReference type="GO" id="GO:0046872">
    <property type="term" value="F:metal ion binding"/>
    <property type="evidence" value="ECO:0007669"/>
    <property type="project" value="InterPro"/>
</dbReference>
<dbReference type="PANTHER" id="PTHR48095:SF5">
    <property type="entry name" value="BLL7292 PROTEIN"/>
    <property type="match status" value="1"/>
</dbReference>
<dbReference type="CDD" id="cd06850">
    <property type="entry name" value="biotinyl_domain"/>
    <property type="match status" value="1"/>
</dbReference>
<dbReference type="Gene3D" id="2.40.50.100">
    <property type="match status" value="1"/>
</dbReference>